<dbReference type="AlphaFoldDB" id="A0A6N9TJV4"/>
<dbReference type="Gene3D" id="1.10.1660.10">
    <property type="match status" value="1"/>
</dbReference>
<dbReference type="EMBL" id="JAAGRR010000008">
    <property type="protein sequence ID" value="NDY41542.1"/>
    <property type="molecule type" value="Genomic_DNA"/>
</dbReference>
<comment type="caution">
    <text evidence="2">The sequence shown here is derived from an EMBL/GenBank/DDBJ whole genome shotgun (WGS) entry which is preliminary data.</text>
</comment>
<dbReference type="Pfam" id="PF12728">
    <property type="entry name" value="HTH_17"/>
    <property type="match status" value="1"/>
</dbReference>
<organism evidence="2 3">
    <name type="scientific">Dissulfurirhabdus thermomarina</name>
    <dbReference type="NCBI Taxonomy" id="1765737"/>
    <lineage>
        <taxon>Bacteria</taxon>
        <taxon>Deltaproteobacteria</taxon>
        <taxon>Dissulfurirhabdaceae</taxon>
        <taxon>Dissulfurirhabdus</taxon>
    </lineage>
</organism>
<accession>A0A6N9TJV4</accession>
<evidence type="ECO:0000313" key="3">
    <source>
        <dbReference type="Proteomes" id="UP000469346"/>
    </source>
</evidence>
<dbReference type="InterPro" id="IPR041657">
    <property type="entry name" value="HTH_17"/>
</dbReference>
<keyword evidence="3" id="KW-1185">Reference proteome</keyword>
<name>A0A6N9TJV4_DISTH</name>
<proteinExistence type="predicted"/>
<sequence length="73" mass="8703">MEHAMNKQAWTIQQVAEFLNVNPRTVYRLVQAGKLPGFKVAGSWRFLEEDIREWVNEQKQQVPPTRHRNRKSK</sequence>
<dbReference type="Proteomes" id="UP000469346">
    <property type="component" value="Unassembled WGS sequence"/>
</dbReference>
<dbReference type="InterPro" id="IPR009061">
    <property type="entry name" value="DNA-bd_dom_put_sf"/>
</dbReference>
<feature type="domain" description="Helix-turn-helix" evidence="1">
    <location>
        <begin position="11"/>
        <end position="58"/>
    </location>
</feature>
<reference evidence="2 3" key="1">
    <citation type="submission" date="2020-02" db="EMBL/GenBank/DDBJ databases">
        <title>Comparative genomics of sulfur disproportionating microorganisms.</title>
        <authorList>
            <person name="Ward L.M."/>
            <person name="Bertran E."/>
            <person name="Johnston D.T."/>
        </authorList>
    </citation>
    <scope>NUCLEOTIDE SEQUENCE [LARGE SCALE GENOMIC DNA]</scope>
    <source>
        <strain evidence="2 3">DSM 100025</strain>
    </source>
</reference>
<dbReference type="GO" id="GO:0003677">
    <property type="term" value="F:DNA binding"/>
    <property type="evidence" value="ECO:0007669"/>
    <property type="project" value="InterPro"/>
</dbReference>
<dbReference type="SUPFAM" id="SSF46955">
    <property type="entry name" value="Putative DNA-binding domain"/>
    <property type="match status" value="1"/>
</dbReference>
<gene>
    <name evidence="2" type="ORF">G3N55_01580</name>
</gene>
<dbReference type="InterPro" id="IPR010093">
    <property type="entry name" value="SinI_DNA-bd"/>
</dbReference>
<protein>
    <submittedName>
        <fullName evidence="2">Helix-turn-helix domain-containing protein</fullName>
    </submittedName>
</protein>
<dbReference type="NCBIfam" id="TIGR01764">
    <property type="entry name" value="excise"/>
    <property type="match status" value="1"/>
</dbReference>
<evidence type="ECO:0000313" key="2">
    <source>
        <dbReference type="EMBL" id="NDY41542.1"/>
    </source>
</evidence>
<evidence type="ECO:0000259" key="1">
    <source>
        <dbReference type="Pfam" id="PF12728"/>
    </source>
</evidence>